<evidence type="ECO:0008006" key="5">
    <source>
        <dbReference type="Google" id="ProtNLM"/>
    </source>
</evidence>
<keyword evidence="4" id="KW-1185">Reference proteome</keyword>
<feature type="chain" id="PRO_5008717023" description="Gram-positive cocci surface proteins LPxTG domain-containing protein" evidence="2">
    <location>
        <begin position="26"/>
        <end position="209"/>
    </location>
</feature>
<feature type="signal peptide" evidence="2">
    <location>
        <begin position="1"/>
        <end position="25"/>
    </location>
</feature>
<dbReference type="Proteomes" id="UP000199360">
    <property type="component" value="Unassembled WGS sequence"/>
</dbReference>
<dbReference type="AlphaFoldDB" id="A0A1C5GRF4"/>
<evidence type="ECO:0000256" key="2">
    <source>
        <dbReference type="SAM" id="SignalP"/>
    </source>
</evidence>
<sequence>MRLSRIIMALTVGLAVAAVPTAAGAAQPQPPVYPPTTVRLDLINPTIFEGQTFTLRGRGFGPNELVSIHVSRTNLPIAAPAEGTARRSDGSTVAMSTVAYTPNAAPQPAPTDFTVRADANGNFTTTYRPTRTGRYTFTATGQTTGRTASTTGTVLPKRPPHPPRPPHHGGHLPVTGGSIGTPLKLGGGLAGAGAVLLLASLAWRRRRLG</sequence>
<keyword evidence="2" id="KW-0732">Signal</keyword>
<dbReference type="EMBL" id="FMDM01000001">
    <property type="protein sequence ID" value="SCG36376.1"/>
    <property type="molecule type" value="Genomic_DNA"/>
</dbReference>
<protein>
    <recommendedName>
        <fullName evidence="5">Gram-positive cocci surface proteins LPxTG domain-containing protein</fullName>
    </recommendedName>
</protein>
<reference evidence="4" key="1">
    <citation type="submission" date="2016-06" db="EMBL/GenBank/DDBJ databases">
        <authorList>
            <person name="Varghese N."/>
            <person name="Submissions Spin"/>
        </authorList>
    </citation>
    <scope>NUCLEOTIDE SEQUENCE [LARGE SCALE GENOMIC DNA]</scope>
    <source>
        <strain evidence="4">DSM 45647</strain>
    </source>
</reference>
<gene>
    <name evidence="3" type="ORF">GA0070213_101456</name>
</gene>
<feature type="region of interest" description="Disordered" evidence="1">
    <location>
        <begin position="142"/>
        <end position="173"/>
    </location>
</feature>
<organism evidence="3 4">
    <name type="scientific">Micromonospora humi</name>
    <dbReference type="NCBI Taxonomy" id="745366"/>
    <lineage>
        <taxon>Bacteria</taxon>
        <taxon>Bacillati</taxon>
        <taxon>Actinomycetota</taxon>
        <taxon>Actinomycetes</taxon>
        <taxon>Micromonosporales</taxon>
        <taxon>Micromonosporaceae</taxon>
        <taxon>Micromonospora</taxon>
    </lineage>
</organism>
<accession>A0A1C5GRF4</accession>
<evidence type="ECO:0000313" key="4">
    <source>
        <dbReference type="Proteomes" id="UP000199360"/>
    </source>
</evidence>
<name>A0A1C5GRF4_9ACTN</name>
<dbReference type="STRING" id="745366.GA0070213_101456"/>
<evidence type="ECO:0000256" key="1">
    <source>
        <dbReference type="SAM" id="MobiDB-lite"/>
    </source>
</evidence>
<dbReference type="OrthoDB" id="3405864at2"/>
<feature type="compositionally biased region" description="Basic residues" evidence="1">
    <location>
        <begin position="158"/>
        <end position="170"/>
    </location>
</feature>
<proteinExistence type="predicted"/>
<feature type="compositionally biased region" description="Low complexity" evidence="1">
    <location>
        <begin position="142"/>
        <end position="156"/>
    </location>
</feature>
<evidence type="ECO:0000313" key="3">
    <source>
        <dbReference type="EMBL" id="SCG36376.1"/>
    </source>
</evidence>
<dbReference type="RefSeq" id="WP_091056203.1">
    <property type="nucleotide sequence ID" value="NZ_FMDM01000001.1"/>
</dbReference>